<gene>
    <name evidence="3" type="ORF">SVA_3101</name>
</gene>
<dbReference type="Gene3D" id="1.10.3210.40">
    <property type="match status" value="1"/>
</dbReference>
<dbReference type="EMBL" id="AP014936">
    <property type="protein sequence ID" value="BAU49649.1"/>
    <property type="molecule type" value="Genomic_DNA"/>
</dbReference>
<dbReference type="InterPro" id="IPR011119">
    <property type="entry name" value="Unchr_helicase_relaxase_TraI"/>
</dbReference>
<dbReference type="GO" id="GO:0016787">
    <property type="term" value="F:hydrolase activity"/>
    <property type="evidence" value="ECO:0007669"/>
    <property type="project" value="UniProtKB-KW"/>
</dbReference>
<evidence type="ECO:0000256" key="1">
    <source>
        <dbReference type="SAM" id="MobiDB-lite"/>
    </source>
</evidence>
<feature type="region of interest" description="Disordered" evidence="1">
    <location>
        <begin position="1"/>
        <end position="29"/>
    </location>
</feature>
<name>A0A1B4V7Z2_9GAMM</name>
<dbReference type="InterPro" id="IPR003607">
    <property type="entry name" value="HD/PDEase_dom"/>
</dbReference>
<keyword evidence="4" id="KW-1185">Reference proteome</keyword>
<protein>
    <submittedName>
        <fullName evidence="3">Phosphohydrolase</fullName>
    </submittedName>
</protein>
<feature type="domain" description="HD/PDEase" evidence="2">
    <location>
        <begin position="95"/>
        <end position="672"/>
    </location>
</feature>
<feature type="region of interest" description="Disordered" evidence="1">
    <location>
        <begin position="623"/>
        <end position="657"/>
    </location>
</feature>
<evidence type="ECO:0000259" key="2">
    <source>
        <dbReference type="SMART" id="SM00471"/>
    </source>
</evidence>
<dbReference type="Proteomes" id="UP000218899">
    <property type="component" value="Chromosome"/>
</dbReference>
<accession>A0A1B4V7Z2</accession>
<evidence type="ECO:0000313" key="4">
    <source>
        <dbReference type="Proteomes" id="UP000218899"/>
    </source>
</evidence>
<dbReference type="AlphaFoldDB" id="A0A1B4V7Z2"/>
<keyword evidence="3" id="KW-0378">Hydrolase</keyword>
<dbReference type="SMART" id="SM00471">
    <property type="entry name" value="HDc"/>
    <property type="match status" value="1"/>
</dbReference>
<organism evidence="3 4">
    <name type="scientific">Sulfurifustis variabilis</name>
    <dbReference type="NCBI Taxonomy" id="1675686"/>
    <lineage>
        <taxon>Bacteria</taxon>
        <taxon>Pseudomonadati</taxon>
        <taxon>Pseudomonadota</taxon>
        <taxon>Gammaproteobacteria</taxon>
        <taxon>Acidiferrobacterales</taxon>
        <taxon>Acidiferrobacteraceae</taxon>
        <taxon>Sulfurifustis</taxon>
    </lineage>
</organism>
<proteinExistence type="predicted"/>
<feature type="compositionally biased region" description="Polar residues" evidence="1">
    <location>
        <begin position="1"/>
        <end position="14"/>
    </location>
</feature>
<reference evidence="3 4" key="1">
    <citation type="submission" date="2015-08" db="EMBL/GenBank/DDBJ databases">
        <title>Complete genome sequence of Sulfurifustis variabilis.</title>
        <authorList>
            <person name="Miura A."/>
            <person name="Kojima H."/>
            <person name="Fukui M."/>
        </authorList>
    </citation>
    <scope>NUCLEOTIDE SEQUENCE [LARGE SCALE GENOMIC DNA]</scope>
    <source>
        <strain evidence="4">skN76</strain>
    </source>
</reference>
<evidence type="ECO:0000313" key="3">
    <source>
        <dbReference type="EMBL" id="BAU49649.1"/>
    </source>
</evidence>
<sequence>MRASTKGDQVSRTVYVSPPSRADDTEVPRYPPFQQGLPAAEPRRLLAPQWDIVRSIQHTLALERGEFERLVLPVIERYAAFVHLLPASERHHHRLAGGLLRHGLEVACWAARAAEGVVFVGGGTPLERKSLEPRWRIAVCLAGLLHDVGKAGADVSVTSNDGAHRWNPHRGALYDWARAHKLTRYFLHWRPDRHGRHENFSVFLAHYILTEDAVDWLNEPGPAIVQALFEAIGSTAVPEDRFARLVNAADGESMQRDLKSPHYGGSDDNPHGVPADQYLLDAMRRLLTSGEWSVNQRGARVWNTNHGLFIVWKHACEDIHRLLAHGGAQGIPRDAATLAEILLERELAIPHVDRRGEKHPMWPVAPQPLDTPDGERVVLQMLRLKGPQVLFGSEPPAPVPAYIDDASLAPTKTSGPLSAEETAVEPTARPDAPSAEGDGRTVILSDAPSRSAPPPSTADATASSGRPRERARPRARRAAPRSASARDKGSEASPLPSGSDEAQASEGRTAQGAQANIGPTLPGRASEILTAMARDIAAGKRAWGEALALVGSDVIVRYPDAVAAYGNPTEILNALSEADWIVLDPISPVKKVREREGIRGLVLAQKPAAAVIALARTLPARTADPRNDLSATPPHASSTGDQPAGHRGRETATEEVADQAETLVRLVRARDPQIGGGMSEEGGWLRLPRSVLSSFLDTHPGAASLAQLRKAIEQRHDVRLDVDYLYVRETGAEG</sequence>
<dbReference type="KEGG" id="sva:SVA_3101"/>
<dbReference type="Pfam" id="PF07514">
    <property type="entry name" value="TraI_2"/>
    <property type="match status" value="1"/>
</dbReference>
<feature type="compositionally biased region" description="Polar residues" evidence="1">
    <location>
        <begin position="500"/>
        <end position="514"/>
    </location>
</feature>
<feature type="region of interest" description="Disordered" evidence="1">
    <location>
        <begin position="401"/>
        <end position="521"/>
    </location>
</feature>
<dbReference type="NCBIfam" id="NF041494">
    <property type="entry name" value="MobH"/>
    <property type="match status" value="1"/>
</dbReference>